<dbReference type="InterPro" id="IPR000683">
    <property type="entry name" value="Gfo/Idh/MocA-like_OxRdtase_N"/>
</dbReference>
<dbReference type="Pfam" id="PF01408">
    <property type="entry name" value="GFO_IDH_MocA"/>
    <property type="match status" value="1"/>
</dbReference>
<dbReference type="InterPro" id="IPR036291">
    <property type="entry name" value="NAD(P)-bd_dom_sf"/>
</dbReference>
<accession>A0A839Q0N3</accession>
<evidence type="ECO:0000256" key="1">
    <source>
        <dbReference type="ARBA" id="ARBA00010928"/>
    </source>
</evidence>
<evidence type="ECO:0000256" key="2">
    <source>
        <dbReference type="ARBA" id="ARBA00023002"/>
    </source>
</evidence>
<dbReference type="GO" id="GO:0000166">
    <property type="term" value="F:nucleotide binding"/>
    <property type="evidence" value="ECO:0007669"/>
    <property type="project" value="InterPro"/>
</dbReference>
<evidence type="ECO:0000313" key="5">
    <source>
        <dbReference type="Proteomes" id="UP000590811"/>
    </source>
</evidence>
<dbReference type="InterPro" id="IPR051317">
    <property type="entry name" value="Gfo/Idh/MocA_oxidoreduct"/>
</dbReference>
<comment type="similarity">
    <text evidence="1">Belongs to the Gfo/Idh/MocA family.</text>
</comment>
<feature type="domain" description="Gfo/Idh/MocA-like oxidoreductase N-terminal" evidence="3">
    <location>
        <begin position="1"/>
        <end position="107"/>
    </location>
</feature>
<dbReference type="PANTHER" id="PTHR43708:SF5">
    <property type="entry name" value="CONSERVED EXPRESSED OXIDOREDUCTASE (EUROFUNG)-RELATED"/>
    <property type="match status" value="1"/>
</dbReference>
<dbReference type="SUPFAM" id="SSF55347">
    <property type="entry name" value="Glyceraldehyde-3-phosphate dehydrogenase-like, C-terminal domain"/>
    <property type="match status" value="1"/>
</dbReference>
<dbReference type="PANTHER" id="PTHR43708">
    <property type="entry name" value="CONSERVED EXPRESSED OXIDOREDUCTASE (EUROFUNG)"/>
    <property type="match status" value="1"/>
</dbReference>
<dbReference type="GO" id="GO:0016491">
    <property type="term" value="F:oxidoreductase activity"/>
    <property type="evidence" value="ECO:0007669"/>
    <property type="project" value="UniProtKB-KW"/>
</dbReference>
<proteinExistence type="inferred from homology"/>
<comment type="caution">
    <text evidence="4">The sequence shown here is derived from an EMBL/GenBank/DDBJ whole genome shotgun (WGS) entry which is preliminary data.</text>
</comment>
<dbReference type="SUPFAM" id="SSF51735">
    <property type="entry name" value="NAD(P)-binding Rossmann-fold domains"/>
    <property type="match status" value="1"/>
</dbReference>
<evidence type="ECO:0000259" key="3">
    <source>
        <dbReference type="Pfam" id="PF01408"/>
    </source>
</evidence>
<protein>
    <submittedName>
        <fullName evidence="4">Putative dehydrogenase</fullName>
    </submittedName>
</protein>
<keyword evidence="2" id="KW-0560">Oxidoreductase</keyword>
<dbReference type="AlphaFoldDB" id="A0A839Q0N3"/>
<reference evidence="4 5" key="1">
    <citation type="submission" date="2020-08" db="EMBL/GenBank/DDBJ databases">
        <title>Genomic Encyclopedia of Type Strains, Phase IV (KMG-V): Genome sequencing to study the core and pangenomes of soil and plant-associated prokaryotes.</title>
        <authorList>
            <person name="Whitman W."/>
        </authorList>
    </citation>
    <scope>NUCLEOTIDE SEQUENCE [LARGE SCALE GENOMIC DNA]</scope>
    <source>
        <strain evidence="4 5">B3ACCR2</strain>
    </source>
</reference>
<gene>
    <name evidence="4" type="ORF">FHW14_003719</name>
</gene>
<evidence type="ECO:0000313" key="4">
    <source>
        <dbReference type="EMBL" id="MBB2988524.1"/>
    </source>
</evidence>
<name>A0A839Q0N3_9MICO</name>
<dbReference type="RefSeq" id="WP_184511466.1">
    <property type="nucleotide sequence ID" value="NZ_JACHVT010000017.1"/>
</dbReference>
<dbReference type="Gene3D" id="3.30.360.10">
    <property type="entry name" value="Dihydrodipicolinate Reductase, domain 2"/>
    <property type="match status" value="1"/>
</dbReference>
<organism evidence="4 5">
    <name type="scientific">Terracoccus luteus</name>
    <dbReference type="NCBI Taxonomy" id="53356"/>
    <lineage>
        <taxon>Bacteria</taxon>
        <taxon>Bacillati</taxon>
        <taxon>Actinomycetota</taxon>
        <taxon>Actinomycetes</taxon>
        <taxon>Micrococcales</taxon>
        <taxon>Intrasporangiaceae</taxon>
        <taxon>Terracoccus</taxon>
    </lineage>
</organism>
<sequence length="318" mass="33740">MKVGVIGVGLAGSSHLFDLVSDPRFDVVAVCSRRAERAAYAAEIFGVPSHWTDPAELLTAGFLDGVVIATPPAAATGLLRLALSQMLLVLVDKPVAERARDLRQVIADPACEIEHAVVGYNRRYQGHVHHVRDWIAAAPSDAIDVVECHWSGPFSARYVNDETYRRQASLGHGVLLDNGSHIFDTLSFLGFGPLTVTGAALQCGESGAEVAAKISLATRTCASVIANITDGGLTDEWSIRLSGAGIDLELTRFGASGWWLGEHLGVPCDELLRPVEDLLRLANSERTLGASLTDALNVLELVEAARSAAGVSDDVARG</sequence>
<dbReference type="Gene3D" id="3.40.50.720">
    <property type="entry name" value="NAD(P)-binding Rossmann-like Domain"/>
    <property type="match status" value="1"/>
</dbReference>
<dbReference type="Proteomes" id="UP000590811">
    <property type="component" value="Unassembled WGS sequence"/>
</dbReference>
<dbReference type="EMBL" id="JACHVT010000017">
    <property type="protein sequence ID" value="MBB2988524.1"/>
    <property type="molecule type" value="Genomic_DNA"/>
</dbReference>